<keyword evidence="1" id="KW-0147">Chitin-binding</keyword>
<evidence type="ECO:0000256" key="4">
    <source>
        <dbReference type="ARBA" id="ARBA00023157"/>
    </source>
</evidence>
<dbReference type="SUPFAM" id="SSF57625">
    <property type="entry name" value="Invertebrate chitin-binding proteins"/>
    <property type="match status" value="1"/>
</dbReference>
<dbReference type="Proteomes" id="UP001391051">
    <property type="component" value="Unassembled WGS sequence"/>
</dbReference>
<keyword evidence="9" id="KW-1185">Reference proteome</keyword>
<dbReference type="PROSITE" id="PS50940">
    <property type="entry name" value="CHIT_BIND_II"/>
    <property type="match status" value="1"/>
</dbReference>
<dbReference type="PANTHER" id="PTHR23301">
    <property type="entry name" value="CHITIN BINDING PERITROPHIN-A"/>
    <property type="match status" value="1"/>
</dbReference>
<dbReference type="PANTHER" id="PTHR23301:SF0">
    <property type="entry name" value="CHITIN-BINDING TYPE-2 DOMAIN-CONTAINING PROTEIN-RELATED"/>
    <property type="match status" value="1"/>
</dbReference>
<evidence type="ECO:0000256" key="6">
    <source>
        <dbReference type="SAM" id="SignalP"/>
    </source>
</evidence>
<accession>A0ABR1QER9</accession>
<evidence type="ECO:0000259" key="7">
    <source>
        <dbReference type="PROSITE" id="PS50940"/>
    </source>
</evidence>
<dbReference type="InterPro" id="IPR002557">
    <property type="entry name" value="Chitin-bd_dom"/>
</dbReference>
<evidence type="ECO:0000313" key="8">
    <source>
        <dbReference type="EMBL" id="KAK7952462.1"/>
    </source>
</evidence>
<dbReference type="RefSeq" id="XP_066700524.1">
    <property type="nucleotide sequence ID" value="XM_066844412.1"/>
</dbReference>
<dbReference type="Pfam" id="PF01607">
    <property type="entry name" value="CBM_14"/>
    <property type="match status" value="1"/>
</dbReference>
<keyword evidence="4" id="KW-1015">Disulfide bond</keyword>
<name>A0ABR1QER9_9PEZI</name>
<gene>
    <name evidence="8" type="ORF">PG986_008190</name>
</gene>
<dbReference type="InterPro" id="IPR051940">
    <property type="entry name" value="Chitin_bind-dev_reg"/>
</dbReference>
<evidence type="ECO:0000256" key="1">
    <source>
        <dbReference type="ARBA" id="ARBA00022669"/>
    </source>
</evidence>
<dbReference type="InterPro" id="IPR036508">
    <property type="entry name" value="Chitin-bd_dom_sf"/>
</dbReference>
<feature type="domain" description="Chitin-binding type-2" evidence="7">
    <location>
        <begin position="38"/>
        <end position="100"/>
    </location>
</feature>
<feature type="signal peptide" evidence="6">
    <location>
        <begin position="1"/>
        <end position="18"/>
    </location>
</feature>
<proteinExistence type="predicted"/>
<evidence type="ECO:0000256" key="3">
    <source>
        <dbReference type="ARBA" id="ARBA00022737"/>
    </source>
</evidence>
<evidence type="ECO:0000313" key="9">
    <source>
        <dbReference type="Proteomes" id="UP001391051"/>
    </source>
</evidence>
<dbReference type="EMBL" id="JAQQWE010000005">
    <property type="protein sequence ID" value="KAK7952462.1"/>
    <property type="molecule type" value="Genomic_DNA"/>
</dbReference>
<dbReference type="GeneID" id="92077474"/>
<protein>
    <recommendedName>
        <fullName evidence="7">Chitin-binding type-2 domain-containing protein</fullName>
    </recommendedName>
</protein>
<sequence>MLPRIWVVTAYHTAAVAAAAMARLDNRQDDTDDADVCGLVCPEEDDIYLFASDPCSAECNGFYECMSGIPYQLECPHGLLWNQELQSCDWPQNVEEGCPPVPECCII</sequence>
<feature type="chain" id="PRO_5047048821" description="Chitin-binding type-2 domain-containing protein" evidence="6">
    <location>
        <begin position="19"/>
        <end position="107"/>
    </location>
</feature>
<organism evidence="8 9">
    <name type="scientific">Apiospora aurea</name>
    <dbReference type="NCBI Taxonomy" id="335848"/>
    <lineage>
        <taxon>Eukaryota</taxon>
        <taxon>Fungi</taxon>
        <taxon>Dikarya</taxon>
        <taxon>Ascomycota</taxon>
        <taxon>Pezizomycotina</taxon>
        <taxon>Sordariomycetes</taxon>
        <taxon>Xylariomycetidae</taxon>
        <taxon>Amphisphaeriales</taxon>
        <taxon>Apiosporaceae</taxon>
        <taxon>Apiospora</taxon>
    </lineage>
</organism>
<evidence type="ECO:0000256" key="5">
    <source>
        <dbReference type="ARBA" id="ARBA00023180"/>
    </source>
</evidence>
<evidence type="ECO:0000256" key="2">
    <source>
        <dbReference type="ARBA" id="ARBA00022729"/>
    </source>
</evidence>
<comment type="caution">
    <text evidence="8">The sequence shown here is derived from an EMBL/GenBank/DDBJ whole genome shotgun (WGS) entry which is preliminary data.</text>
</comment>
<keyword evidence="2 6" id="KW-0732">Signal</keyword>
<dbReference type="Gene3D" id="2.170.140.10">
    <property type="entry name" value="Chitin binding domain"/>
    <property type="match status" value="1"/>
</dbReference>
<dbReference type="SMART" id="SM00494">
    <property type="entry name" value="ChtBD2"/>
    <property type="match status" value="1"/>
</dbReference>
<reference evidence="8 9" key="1">
    <citation type="submission" date="2023-01" db="EMBL/GenBank/DDBJ databases">
        <title>Analysis of 21 Apiospora genomes using comparative genomics revels a genus with tremendous synthesis potential of carbohydrate active enzymes and secondary metabolites.</title>
        <authorList>
            <person name="Sorensen T."/>
        </authorList>
    </citation>
    <scope>NUCLEOTIDE SEQUENCE [LARGE SCALE GENOMIC DNA]</scope>
    <source>
        <strain evidence="8 9">CBS 24483</strain>
    </source>
</reference>
<keyword evidence="5" id="KW-0325">Glycoprotein</keyword>
<keyword evidence="3" id="KW-0677">Repeat</keyword>